<protein>
    <recommendedName>
        <fullName evidence="1">GmrSD restriction endonucleases C-terminal domain-containing protein</fullName>
    </recommendedName>
</protein>
<evidence type="ECO:0000259" key="1">
    <source>
        <dbReference type="Pfam" id="PF07510"/>
    </source>
</evidence>
<keyword evidence="3" id="KW-1185">Reference proteome</keyword>
<dbReference type="AlphaFoldDB" id="A0A0L6TVK8"/>
<sequence>MLIKDGVAKLFNDDTDSIDSINDTIIKNALTNMVPDTAKMILFSIELERISSLNSDINGLEYDYQLEHIMPKKWETNWYNVDFAYNDNGQIKYVENSSDKNFEYKEKRNGHIIYLGNMTLLKAKLNASISNKNFEIKIEGSGNNKGYRVHSLLHITTDIIGKYDAGDKIWDEIHIEKRNDELFKKIVELWPIQS</sequence>
<name>A0A0L6TVK8_9FIRM</name>
<dbReference type="EMBL" id="LGYO01000068">
    <property type="protein sequence ID" value="KNZ40293.1"/>
    <property type="molecule type" value="Genomic_DNA"/>
</dbReference>
<organism evidence="2 3">
    <name type="scientific">Acetobacterium bakii</name>
    <dbReference type="NCBI Taxonomy" id="52689"/>
    <lineage>
        <taxon>Bacteria</taxon>
        <taxon>Bacillati</taxon>
        <taxon>Bacillota</taxon>
        <taxon>Clostridia</taxon>
        <taxon>Eubacteriales</taxon>
        <taxon>Eubacteriaceae</taxon>
        <taxon>Acetobacterium</taxon>
    </lineage>
</organism>
<dbReference type="InterPro" id="IPR011089">
    <property type="entry name" value="GmrSD_C"/>
</dbReference>
<proteinExistence type="predicted"/>
<dbReference type="RefSeq" id="WP_050741864.1">
    <property type="nucleotide sequence ID" value="NZ_LGYO01000068.1"/>
</dbReference>
<comment type="caution">
    <text evidence="2">The sequence shown here is derived from an EMBL/GenBank/DDBJ whole genome shotgun (WGS) entry which is preliminary data.</text>
</comment>
<dbReference type="Proteomes" id="UP000036873">
    <property type="component" value="Unassembled WGS sequence"/>
</dbReference>
<evidence type="ECO:0000313" key="2">
    <source>
        <dbReference type="EMBL" id="KNZ40293.1"/>
    </source>
</evidence>
<reference evidence="3" key="1">
    <citation type="submission" date="2015-07" db="EMBL/GenBank/DDBJ databases">
        <title>Draft genome sequence of Acetobacterium bakii DSM 8293, a potential psychrophilic chemical producer through syngas fermentation.</title>
        <authorList>
            <person name="Song Y."/>
            <person name="Hwang S."/>
            <person name="Cho B.-K."/>
        </authorList>
    </citation>
    <scope>NUCLEOTIDE SEQUENCE [LARGE SCALE GENOMIC DNA]</scope>
    <source>
        <strain evidence="3">DSM 8239</strain>
    </source>
</reference>
<accession>A0A0L6TVK8</accession>
<dbReference type="Pfam" id="PF07510">
    <property type="entry name" value="GmrSD_C"/>
    <property type="match status" value="1"/>
</dbReference>
<gene>
    <name evidence="2" type="ORF">AKG39_18370</name>
</gene>
<dbReference type="STRING" id="52689.AKG39_18370"/>
<dbReference type="OrthoDB" id="9798761at2"/>
<dbReference type="PANTHER" id="PTHR35149:SF2">
    <property type="entry name" value="DUF262 DOMAIN-CONTAINING PROTEIN"/>
    <property type="match status" value="1"/>
</dbReference>
<dbReference type="PANTHER" id="PTHR35149">
    <property type="entry name" value="SLL5132 PROTEIN"/>
    <property type="match status" value="1"/>
</dbReference>
<evidence type="ECO:0000313" key="3">
    <source>
        <dbReference type="Proteomes" id="UP000036873"/>
    </source>
</evidence>
<feature type="domain" description="GmrSD restriction endonucleases C-terminal" evidence="1">
    <location>
        <begin position="23"/>
        <end position="184"/>
    </location>
</feature>